<comment type="caution">
    <text evidence="2">The sequence shown here is derived from an EMBL/GenBank/DDBJ whole genome shotgun (WGS) entry which is preliminary data.</text>
</comment>
<evidence type="ECO:0000256" key="1">
    <source>
        <dbReference type="SAM" id="MobiDB-lite"/>
    </source>
</evidence>
<sequence>MDARDRPGETRAANAFRGTEKRGARAAALEGSLRFP</sequence>
<organism evidence="2 3">
    <name type="scientific">Burkholderia pseudomultivorans</name>
    <dbReference type="NCBI Taxonomy" id="1207504"/>
    <lineage>
        <taxon>Bacteria</taxon>
        <taxon>Pseudomonadati</taxon>
        <taxon>Pseudomonadota</taxon>
        <taxon>Betaproteobacteria</taxon>
        <taxon>Burkholderiales</taxon>
        <taxon>Burkholderiaceae</taxon>
        <taxon>Burkholderia</taxon>
        <taxon>Burkholderia cepacia complex</taxon>
    </lineage>
</organism>
<evidence type="ECO:0000313" key="3">
    <source>
        <dbReference type="Proteomes" id="UP001248067"/>
    </source>
</evidence>
<keyword evidence="3" id="KW-1185">Reference proteome</keyword>
<accession>A0ABU2DX29</accession>
<name>A0ABU2DX29_9BURK</name>
<feature type="region of interest" description="Disordered" evidence="1">
    <location>
        <begin position="1"/>
        <end position="36"/>
    </location>
</feature>
<protein>
    <submittedName>
        <fullName evidence="2">Uncharacterized protein</fullName>
    </submittedName>
</protein>
<reference evidence="2 3" key="1">
    <citation type="submission" date="2019-06" db="EMBL/GenBank/DDBJ databases">
        <title>Evolution of Burkholderia multivorans in the lungs of Cystic Fibrosis patients.</title>
        <authorList>
            <person name="Moreira L.M."/>
        </authorList>
    </citation>
    <scope>NUCLEOTIDE SEQUENCE [LARGE SCALE GENOMIC DNA]</scope>
    <source>
        <strain evidence="2 3">VC13239</strain>
    </source>
</reference>
<gene>
    <name evidence="2" type="ORF">FEQ00_00544</name>
</gene>
<dbReference type="Proteomes" id="UP001248067">
    <property type="component" value="Unassembled WGS sequence"/>
</dbReference>
<dbReference type="EMBL" id="VJSY01000003">
    <property type="protein sequence ID" value="MDR8752142.1"/>
    <property type="molecule type" value="Genomic_DNA"/>
</dbReference>
<evidence type="ECO:0000313" key="2">
    <source>
        <dbReference type="EMBL" id="MDR8752142.1"/>
    </source>
</evidence>
<proteinExistence type="predicted"/>